<name>A0ABX8RI82_9CLOT</name>
<dbReference type="Pfam" id="PF07892">
    <property type="entry name" value="DUF1667"/>
    <property type="match status" value="1"/>
</dbReference>
<accession>A0ABX8RI82</accession>
<evidence type="ECO:0000313" key="1">
    <source>
        <dbReference type="EMBL" id="QXM07450.1"/>
    </source>
</evidence>
<evidence type="ECO:0000313" key="2">
    <source>
        <dbReference type="Proteomes" id="UP000886818"/>
    </source>
</evidence>
<protein>
    <submittedName>
        <fullName evidence="1">DUF1667 domain-containing protein</fullName>
    </submittedName>
</protein>
<dbReference type="PANTHER" id="PTHR39450:SF1">
    <property type="entry name" value="DUF1667 DOMAIN-CONTAINING PROTEIN"/>
    <property type="match status" value="1"/>
</dbReference>
<dbReference type="InterPro" id="IPR012460">
    <property type="entry name" value="DUF1667"/>
</dbReference>
<organism evidence="1 2">
    <name type="scientific">Crassaminicella indica</name>
    <dbReference type="NCBI Taxonomy" id="2855394"/>
    <lineage>
        <taxon>Bacteria</taxon>
        <taxon>Bacillati</taxon>
        <taxon>Bacillota</taxon>
        <taxon>Clostridia</taxon>
        <taxon>Eubacteriales</taxon>
        <taxon>Clostridiaceae</taxon>
        <taxon>Crassaminicella</taxon>
    </lineage>
</organism>
<keyword evidence="2" id="KW-1185">Reference proteome</keyword>
<gene>
    <name evidence="1" type="ORF">KVH43_09460</name>
</gene>
<dbReference type="RefSeq" id="WP_218284134.1">
    <property type="nucleotide sequence ID" value="NZ_CP078093.1"/>
</dbReference>
<dbReference type="Proteomes" id="UP000886818">
    <property type="component" value="Chromosome"/>
</dbReference>
<dbReference type="EMBL" id="CP078093">
    <property type="protein sequence ID" value="QXM07450.1"/>
    <property type="molecule type" value="Genomic_DNA"/>
</dbReference>
<dbReference type="PANTHER" id="PTHR39450">
    <property type="entry name" value="MOLYBDOPTERIN OXIDOREDUCTASE, 4FE-4S CLUSTER-BINDING SUBUNIT"/>
    <property type="match status" value="1"/>
</dbReference>
<sequence length="113" mass="12257">MGCRLTVSKEENGYKVTGNSCKRGAAYGIKEMTNPTRVIPTTVKIRNGFLKRLPVKTNGSIPKELIFKCMEIINSVEVEAPVKIGDVIIENILGTGVDVVATKTMASISCKKI</sequence>
<reference evidence="1" key="1">
    <citation type="submission" date="2021-07" db="EMBL/GenBank/DDBJ databases">
        <title>Complete genome sequence of Crassaminicella sp. 143-21, isolated from a deep-sea hydrothermal vent.</title>
        <authorList>
            <person name="Li X."/>
        </authorList>
    </citation>
    <scope>NUCLEOTIDE SEQUENCE</scope>
    <source>
        <strain evidence="1">143-21</strain>
    </source>
</reference>
<proteinExistence type="predicted"/>